<dbReference type="InterPro" id="IPR018485">
    <property type="entry name" value="FGGY_C"/>
</dbReference>
<dbReference type="InterPro" id="IPR018484">
    <property type="entry name" value="FGGY_N"/>
</dbReference>
<dbReference type="InterPro" id="IPR018483">
    <property type="entry name" value="Carb_kinase_FGGY_CS"/>
</dbReference>
<evidence type="ECO:0000259" key="5">
    <source>
        <dbReference type="Pfam" id="PF00370"/>
    </source>
</evidence>
<evidence type="ECO:0000256" key="3">
    <source>
        <dbReference type="ARBA" id="ARBA00022777"/>
    </source>
</evidence>
<dbReference type="GO" id="GO:0005975">
    <property type="term" value="P:carbohydrate metabolic process"/>
    <property type="evidence" value="ECO:0007669"/>
    <property type="project" value="InterPro"/>
</dbReference>
<dbReference type="PIRSF" id="PIRSF000538">
    <property type="entry name" value="GlpK"/>
    <property type="match status" value="1"/>
</dbReference>
<evidence type="ECO:0000313" key="7">
    <source>
        <dbReference type="EMBL" id="QBD81696.1"/>
    </source>
</evidence>
<keyword evidence="3 4" id="KW-0418">Kinase</keyword>
<dbReference type="Proteomes" id="UP000290365">
    <property type="component" value="Chromosome"/>
</dbReference>
<dbReference type="InterPro" id="IPR000577">
    <property type="entry name" value="Carb_kinase_FGGY"/>
</dbReference>
<dbReference type="PANTHER" id="PTHR43095:SF5">
    <property type="entry name" value="XYLULOSE KINASE"/>
    <property type="match status" value="1"/>
</dbReference>
<dbReference type="InterPro" id="IPR050406">
    <property type="entry name" value="FGGY_Carb_Kinase"/>
</dbReference>
<proteinExistence type="inferred from homology"/>
<dbReference type="GO" id="GO:0016773">
    <property type="term" value="F:phosphotransferase activity, alcohol group as acceptor"/>
    <property type="evidence" value="ECO:0007669"/>
    <property type="project" value="InterPro"/>
</dbReference>
<dbReference type="GO" id="GO:0016301">
    <property type="term" value="F:kinase activity"/>
    <property type="evidence" value="ECO:0007669"/>
    <property type="project" value="UniProtKB-KW"/>
</dbReference>
<dbReference type="EMBL" id="CP035758">
    <property type="protein sequence ID" value="QBD81696.1"/>
    <property type="molecule type" value="Genomic_DNA"/>
</dbReference>
<dbReference type="AlphaFoldDB" id="A0A4P6K2J1"/>
<evidence type="ECO:0000256" key="2">
    <source>
        <dbReference type="ARBA" id="ARBA00022679"/>
    </source>
</evidence>
<protein>
    <recommendedName>
        <fullName evidence="9">Carbohydrate kinase</fullName>
    </recommendedName>
</protein>
<name>A0A4P6K2J1_KTERU</name>
<dbReference type="KEGG" id="kbs:EPA93_39295"/>
<feature type="domain" description="Carbohydrate kinase FGGY N-terminal" evidence="5">
    <location>
        <begin position="2"/>
        <end position="245"/>
    </location>
</feature>
<keyword evidence="2 4" id="KW-0808">Transferase</keyword>
<evidence type="ECO:0000313" key="8">
    <source>
        <dbReference type="Proteomes" id="UP000290365"/>
    </source>
</evidence>
<gene>
    <name evidence="7" type="ORF">EPA93_39295</name>
</gene>
<dbReference type="Pfam" id="PF00370">
    <property type="entry name" value="FGGY_N"/>
    <property type="match status" value="1"/>
</dbReference>
<accession>A0A4P6K2J1</accession>
<sequence length="505" mass="54661">MYLAGIDVGTTNTKAIIVDVEAGKVCAIGSCRTITQHPTMEWSEFAAQELWQAVVDSLQQALKQCTKPERICGVSVSSMGEAGFPLDAHGNILHNAIAWYDPRTASQATWWQETLGHKAIYDITGHAIHSMFGINKLLWLRQHRPDIFKHISHWLSIEDFVLWKLSGQMATDYSLASRTMVFDQQKLTWSTSLLAHAEIPIDWLPQAYPSGTPIGTVSKSASAETGLPRHTLVVTGGHDHLCGALAAGITKPDQILDSTGTACSVMVLSKHFQPSDNLRSSGSQSYAYVLPQTYVILGGLNFAGGAFAWLVSLLYGQDGHEEAYTQALQDAACAPRGARGTTILPYFLGTGTPHRHDTALAAILGLSPSHGRGELMRALLESLGFWLRDNLEILLSYCSSASQPEIVAIGGTTRAALLMQIKAEITGCRIRVPQISEAAATGAALLAGLGKGIFHSSEEAAASIQHTEVSYEPGEEAIAIYREIYQQVYIPARDALLAQYPHSNL</sequence>
<dbReference type="Pfam" id="PF02782">
    <property type="entry name" value="FGGY_C"/>
    <property type="match status" value="1"/>
</dbReference>
<dbReference type="OrthoDB" id="9805576at2"/>
<comment type="similarity">
    <text evidence="1 4">Belongs to the FGGY kinase family.</text>
</comment>
<evidence type="ECO:0000259" key="6">
    <source>
        <dbReference type="Pfam" id="PF02782"/>
    </source>
</evidence>
<organism evidence="7 8">
    <name type="scientific">Ktedonosporobacter rubrisoli</name>
    <dbReference type="NCBI Taxonomy" id="2509675"/>
    <lineage>
        <taxon>Bacteria</taxon>
        <taxon>Bacillati</taxon>
        <taxon>Chloroflexota</taxon>
        <taxon>Ktedonobacteria</taxon>
        <taxon>Ktedonobacterales</taxon>
        <taxon>Ktedonosporobacteraceae</taxon>
        <taxon>Ktedonosporobacter</taxon>
    </lineage>
</organism>
<dbReference type="PROSITE" id="PS00445">
    <property type="entry name" value="FGGY_KINASES_2"/>
    <property type="match status" value="1"/>
</dbReference>
<dbReference type="CDD" id="cd07773">
    <property type="entry name" value="ASKHA_NBD_FGGY_FK"/>
    <property type="match status" value="1"/>
</dbReference>
<feature type="domain" description="Carbohydrate kinase FGGY C-terminal" evidence="6">
    <location>
        <begin position="258"/>
        <end position="448"/>
    </location>
</feature>
<reference evidence="7 8" key="1">
    <citation type="submission" date="2019-01" db="EMBL/GenBank/DDBJ databases">
        <title>Ktedonosporobacter rubrisoli SCAWS-G2.</title>
        <authorList>
            <person name="Huang Y."/>
            <person name="Yan B."/>
        </authorList>
    </citation>
    <scope>NUCLEOTIDE SEQUENCE [LARGE SCALE GENOMIC DNA]</scope>
    <source>
        <strain evidence="7 8">SCAWS-G2</strain>
    </source>
</reference>
<dbReference type="SUPFAM" id="SSF53067">
    <property type="entry name" value="Actin-like ATPase domain"/>
    <property type="match status" value="2"/>
</dbReference>
<dbReference type="InterPro" id="IPR043129">
    <property type="entry name" value="ATPase_NBD"/>
</dbReference>
<evidence type="ECO:0000256" key="4">
    <source>
        <dbReference type="RuleBase" id="RU003733"/>
    </source>
</evidence>
<keyword evidence="8" id="KW-1185">Reference proteome</keyword>
<dbReference type="Gene3D" id="3.30.420.40">
    <property type="match status" value="2"/>
</dbReference>
<evidence type="ECO:0008006" key="9">
    <source>
        <dbReference type="Google" id="ProtNLM"/>
    </source>
</evidence>
<dbReference type="RefSeq" id="WP_129892757.1">
    <property type="nucleotide sequence ID" value="NZ_CP035758.1"/>
</dbReference>
<dbReference type="PANTHER" id="PTHR43095">
    <property type="entry name" value="SUGAR KINASE"/>
    <property type="match status" value="1"/>
</dbReference>
<evidence type="ECO:0000256" key="1">
    <source>
        <dbReference type="ARBA" id="ARBA00009156"/>
    </source>
</evidence>